<dbReference type="AlphaFoldDB" id="A0A3M3RSR0"/>
<dbReference type="EMBL" id="RBPJ01000106">
    <property type="protein sequence ID" value="RMN99374.1"/>
    <property type="molecule type" value="Genomic_DNA"/>
</dbReference>
<evidence type="ECO:0000313" key="1">
    <source>
        <dbReference type="EMBL" id="RMN99374.1"/>
    </source>
</evidence>
<evidence type="ECO:0000313" key="2">
    <source>
        <dbReference type="Proteomes" id="UP000270524"/>
    </source>
</evidence>
<organism evidence="1 2">
    <name type="scientific">Pseudomonas cannabina</name>
    <dbReference type="NCBI Taxonomy" id="86840"/>
    <lineage>
        <taxon>Bacteria</taxon>
        <taxon>Pseudomonadati</taxon>
        <taxon>Pseudomonadota</taxon>
        <taxon>Gammaproteobacteria</taxon>
        <taxon>Pseudomonadales</taxon>
        <taxon>Pseudomonadaceae</taxon>
        <taxon>Pseudomonas</taxon>
    </lineage>
</organism>
<dbReference type="GeneID" id="64465213"/>
<comment type="caution">
    <text evidence="1">The sequence shown here is derived from an EMBL/GenBank/DDBJ whole genome shotgun (WGS) entry which is preliminary data.</text>
</comment>
<name>A0A3M3RSR0_PSECA</name>
<gene>
    <name evidence="1" type="ORF">ALQ51_02664</name>
</gene>
<proteinExistence type="predicted"/>
<dbReference type="RefSeq" id="WP_007251231.1">
    <property type="nucleotide sequence ID" value="NZ_CP178532.1"/>
</dbReference>
<protein>
    <submittedName>
        <fullName evidence="1">GDA1/CD39 protein</fullName>
    </submittedName>
</protein>
<sequence>MPDREKLKSALEQSCKRYADIEESLRQDDLKDKYQPENKCANGVFVYDLLYDYLQLGNGRLTALKKVENMDIRWTDGFLLLGKQAP</sequence>
<accession>A0A3M3RSR0</accession>
<dbReference type="Proteomes" id="UP000270524">
    <property type="component" value="Unassembled WGS sequence"/>
</dbReference>
<reference evidence="1 2" key="1">
    <citation type="submission" date="2018-08" db="EMBL/GenBank/DDBJ databases">
        <title>Recombination of ecologically and evolutionarily significant loci maintains genetic cohesion in the Pseudomonas syringae species complex.</title>
        <authorList>
            <person name="Dillon M."/>
            <person name="Thakur S."/>
            <person name="Almeida R.N.D."/>
            <person name="Weir B.S."/>
            <person name="Guttman D.S."/>
        </authorList>
    </citation>
    <scope>NUCLEOTIDE SEQUENCE [LARGE SCALE GENOMIC DNA]</scope>
    <source>
        <strain evidence="1 2">ICMP 15203</strain>
    </source>
</reference>